<dbReference type="PROSITE" id="PS50109">
    <property type="entry name" value="HIS_KIN"/>
    <property type="match status" value="1"/>
</dbReference>
<dbReference type="InterPro" id="IPR036097">
    <property type="entry name" value="HisK_dim/P_sf"/>
</dbReference>
<dbReference type="SUPFAM" id="SSF55874">
    <property type="entry name" value="ATPase domain of HSP90 chaperone/DNA topoisomerase II/histidine kinase"/>
    <property type="match status" value="1"/>
</dbReference>
<feature type="domain" description="Response regulatory" evidence="6">
    <location>
        <begin position="262"/>
        <end position="375"/>
    </location>
</feature>
<dbReference type="Pfam" id="PF00072">
    <property type="entry name" value="Response_reg"/>
    <property type="match status" value="1"/>
</dbReference>
<dbReference type="SMART" id="SM00448">
    <property type="entry name" value="REC"/>
    <property type="match status" value="1"/>
</dbReference>
<dbReference type="CDD" id="cd00082">
    <property type="entry name" value="HisKA"/>
    <property type="match status" value="1"/>
</dbReference>
<feature type="modified residue" description="4-aspartylphosphate" evidence="4">
    <location>
        <position position="311"/>
    </location>
</feature>
<dbReference type="PATRIC" id="fig|926556.3.peg.3598"/>
<dbReference type="SUPFAM" id="SSF47384">
    <property type="entry name" value="Homodimeric domain of signal transducing histidine kinase"/>
    <property type="match status" value="1"/>
</dbReference>
<dbReference type="SMART" id="SM00388">
    <property type="entry name" value="HisKA"/>
    <property type="match status" value="1"/>
</dbReference>
<dbReference type="InterPro" id="IPR005467">
    <property type="entry name" value="His_kinase_dom"/>
</dbReference>
<dbReference type="InterPro" id="IPR050956">
    <property type="entry name" value="2C_system_His_kinase"/>
</dbReference>
<evidence type="ECO:0000256" key="3">
    <source>
        <dbReference type="ARBA" id="ARBA00022553"/>
    </source>
</evidence>
<dbReference type="eggNOG" id="COG2205">
    <property type="taxonomic scope" value="Bacteria"/>
</dbReference>
<evidence type="ECO:0000256" key="4">
    <source>
        <dbReference type="PROSITE-ProRule" id="PRU00169"/>
    </source>
</evidence>
<dbReference type="KEGG" id="evi:Echvi_3409"/>
<dbReference type="InterPro" id="IPR001789">
    <property type="entry name" value="Sig_transdc_resp-reg_receiver"/>
</dbReference>
<dbReference type="PANTHER" id="PTHR43719:SF28">
    <property type="entry name" value="PEROXIDE STRESS-ACTIVATED HISTIDINE KINASE MAK1-RELATED"/>
    <property type="match status" value="1"/>
</dbReference>
<dbReference type="PANTHER" id="PTHR43719">
    <property type="entry name" value="TWO-COMPONENT HISTIDINE KINASE"/>
    <property type="match status" value="1"/>
</dbReference>
<reference evidence="8" key="1">
    <citation type="submission" date="2012-02" db="EMBL/GenBank/DDBJ databases">
        <title>The complete genome of Echinicola vietnamensis DSM 17526.</title>
        <authorList>
            <person name="Lucas S."/>
            <person name="Copeland A."/>
            <person name="Lapidus A."/>
            <person name="Glavina del Rio T."/>
            <person name="Dalin E."/>
            <person name="Tice H."/>
            <person name="Bruce D."/>
            <person name="Goodwin L."/>
            <person name="Pitluck S."/>
            <person name="Peters L."/>
            <person name="Ovchinnikova G."/>
            <person name="Teshima H."/>
            <person name="Kyrpides N."/>
            <person name="Mavromatis K."/>
            <person name="Ivanova N."/>
            <person name="Brettin T."/>
            <person name="Detter J.C."/>
            <person name="Han C."/>
            <person name="Larimer F."/>
            <person name="Land M."/>
            <person name="Hauser L."/>
            <person name="Markowitz V."/>
            <person name="Cheng J.-F."/>
            <person name="Hugenholtz P."/>
            <person name="Woyke T."/>
            <person name="Wu D."/>
            <person name="Brambilla E."/>
            <person name="Klenk H.-P."/>
            <person name="Eisen J.A."/>
        </authorList>
    </citation>
    <scope>NUCLEOTIDE SEQUENCE [LARGE SCALE GENOMIC DNA]</scope>
    <source>
        <strain evidence="8">DSM 17526 / LMG 23754 / KMM 6221</strain>
    </source>
</reference>
<evidence type="ECO:0000256" key="1">
    <source>
        <dbReference type="ARBA" id="ARBA00000085"/>
    </source>
</evidence>
<sequence length="376" mass="41719">MNKEDFNSKKNTDKLKLLSLVSHEIRTPLHGIIGLTEQLQDTALSADQKSLVDHLIHTERILMNLINDVLDYSKLKSAAFDIKLKAASLPTILHELKVLFAPLANQKSLDLDVSINVESGHVLVDILRLKQVLSNLINNALKFTHTGYIRLECQQLPSQNDQENPTYRFTVEDTGAGIPEGEEDSIFEAYGQSSENNNHNGTGLGLTISNMILHNMGSELKLSKPRPAGKGAIFYFDLVLAPTDETPVHQKKQLTHQFGGKSALLVDDDPLIQKITAGMLEKEAIAVKISSSFNSALNHLQEVHPDLIFIDLVLGETDGADLLKYLKEKEKHPGAFVCMTASENSKDEILRMGFDAVLRKPFNRRALARVLSQLSQ</sequence>
<dbReference type="CDD" id="cd00156">
    <property type="entry name" value="REC"/>
    <property type="match status" value="1"/>
</dbReference>
<dbReference type="InterPro" id="IPR003661">
    <property type="entry name" value="HisK_dim/P_dom"/>
</dbReference>
<comment type="catalytic activity">
    <reaction evidence="1">
        <text>ATP + protein L-histidine = ADP + protein N-phospho-L-histidine.</text>
        <dbReference type="EC" id="2.7.13.3"/>
    </reaction>
</comment>
<dbReference type="RefSeq" id="WP_015267174.1">
    <property type="nucleotide sequence ID" value="NC_019904.1"/>
</dbReference>
<gene>
    <name evidence="7" type="ordered locus">Echvi_3409</name>
</gene>
<dbReference type="Gene3D" id="3.40.50.2300">
    <property type="match status" value="1"/>
</dbReference>
<dbReference type="EMBL" id="CP003346">
    <property type="protein sequence ID" value="AGA79629.1"/>
    <property type="molecule type" value="Genomic_DNA"/>
</dbReference>
<dbReference type="Pfam" id="PF02518">
    <property type="entry name" value="HATPase_c"/>
    <property type="match status" value="1"/>
</dbReference>
<dbReference type="PRINTS" id="PR00344">
    <property type="entry name" value="BCTRLSENSOR"/>
</dbReference>
<keyword evidence="3 4" id="KW-0597">Phosphoprotein</keyword>
<keyword evidence="8" id="KW-1185">Reference proteome</keyword>
<evidence type="ECO:0000313" key="8">
    <source>
        <dbReference type="Proteomes" id="UP000010796"/>
    </source>
</evidence>
<feature type="domain" description="Histidine kinase" evidence="5">
    <location>
        <begin position="20"/>
        <end position="242"/>
    </location>
</feature>
<evidence type="ECO:0000256" key="2">
    <source>
        <dbReference type="ARBA" id="ARBA00012438"/>
    </source>
</evidence>
<dbReference type="InterPro" id="IPR004358">
    <property type="entry name" value="Sig_transdc_His_kin-like_C"/>
</dbReference>
<dbReference type="Proteomes" id="UP000010796">
    <property type="component" value="Chromosome"/>
</dbReference>
<dbReference type="Gene3D" id="1.10.287.130">
    <property type="match status" value="1"/>
</dbReference>
<dbReference type="PROSITE" id="PS50110">
    <property type="entry name" value="RESPONSE_REGULATORY"/>
    <property type="match status" value="1"/>
</dbReference>
<dbReference type="Gene3D" id="3.30.565.10">
    <property type="entry name" value="Histidine kinase-like ATPase, C-terminal domain"/>
    <property type="match status" value="1"/>
</dbReference>
<dbReference type="SMART" id="SM00387">
    <property type="entry name" value="HATPase_c"/>
    <property type="match status" value="1"/>
</dbReference>
<name>L0G0C7_ECHVK</name>
<dbReference type="Pfam" id="PF00512">
    <property type="entry name" value="HisKA"/>
    <property type="match status" value="1"/>
</dbReference>
<dbReference type="AlphaFoldDB" id="L0G0C7"/>
<dbReference type="SUPFAM" id="SSF52172">
    <property type="entry name" value="CheY-like"/>
    <property type="match status" value="1"/>
</dbReference>
<evidence type="ECO:0000313" key="7">
    <source>
        <dbReference type="EMBL" id="AGA79629.1"/>
    </source>
</evidence>
<dbReference type="STRING" id="926556.Echvi_3409"/>
<dbReference type="InterPro" id="IPR003594">
    <property type="entry name" value="HATPase_dom"/>
</dbReference>
<protein>
    <recommendedName>
        <fullName evidence="2">histidine kinase</fullName>
        <ecNumber evidence="2">2.7.13.3</ecNumber>
    </recommendedName>
</protein>
<dbReference type="EC" id="2.7.13.3" evidence="2"/>
<evidence type="ECO:0000259" key="5">
    <source>
        <dbReference type="PROSITE" id="PS50109"/>
    </source>
</evidence>
<dbReference type="InterPro" id="IPR036890">
    <property type="entry name" value="HATPase_C_sf"/>
</dbReference>
<dbReference type="OrthoDB" id="9811889at2"/>
<dbReference type="HOGENOM" id="CLU_000445_114_15_10"/>
<evidence type="ECO:0000259" key="6">
    <source>
        <dbReference type="PROSITE" id="PS50110"/>
    </source>
</evidence>
<dbReference type="eggNOG" id="COG0745">
    <property type="taxonomic scope" value="Bacteria"/>
</dbReference>
<dbReference type="InterPro" id="IPR011006">
    <property type="entry name" value="CheY-like_superfamily"/>
</dbReference>
<proteinExistence type="predicted"/>
<organism evidence="7 8">
    <name type="scientific">Echinicola vietnamensis (strain DSM 17526 / LMG 23754 / KMM 6221)</name>
    <dbReference type="NCBI Taxonomy" id="926556"/>
    <lineage>
        <taxon>Bacteria</taxon>
        <taxon>Pseudomonadati</taxon>
        <taxon>Bacteroidota</taxon>
        <taxon>Cytophagia</taxon>
        <taxon>Cytophagales</taxon>
        <taxon>Cyclobacteriaceae</taxon>
        <taxon>Echinicola</taxon>
    </lineage>
</organism>
<keyword evidence="7" id="KW-0418">Kinase</keyword>
<accession>L0G0C7</accession>
<dbReference type="GO" id="GO:0000155">
    <property type="term" value="F:phosphorelay sensor kinase activity"/>
    <property type="evidence" value="ECO:0007669"/>
    <property type="project" value="InterPro"/>
</dbReference>
<keyword evidence="7" id="KW-0808">Transferase</keyword>